<feature type="compositionally biased region" description="Basic and acidic residues" evidence="2">
    <location>
        <begin position="243"/>
        <end position="254"/>
    </location>
</feature>
<feature type="compositionally biased region" description="Low complexity" evidence="2">
    <location>
        <begin position="694"/>
        <end position="704"/>
    </location>
</feature>
<evidence type="ECO:0000259" key="3">
    <source>
        <dbReference type="PROSITE" id="PS51444"/>
    </source>
</evidence>
<dbReference type="PANTHER" id="PTHR45725">
    <property type="entry name" value="FORMIN HOMOLOGY 2 FAMILY MEMBER"/>
    <property type="match status" value="1"/>
</dbReference>
<dbReference type="Pfam" id="PF02181">
    <property type="entry name" value="FH2"/>
    <property type="match status" value="1"/>
</dbReference>
<feature type="region of interest" description="Disordered" evidence="2">
    <location>
        <begin position="645"/>
        <end position="748"/>
    </location>
</feature>
<dbReference type="PROSITE" id="PS51444">
    <property type="entry name" value="FH2"/>
    <property type="match status" value="1"/>
</dbReference>
<evidence type="ECO:0000313" key="4">
    <source>
        <dbReference type="EMBL" id="CAD8879677.1"/>
    </source>
</evidence>
<dbReference type="Gene3D" id="1.20.58.2220">
    <property type="entry name" value="Formin, FH2 domain"/>
    <property type="match status" value="1"/>
</dbReference>
<gene>
    <name evidence="4" type="ORF">CHYS00102_LOCUS6861</name>
</gene>
<dbReference type="InterPro" id="IPR051425">
    <property type="entry name" value="Formin_Homology"/>
</dbReference>
<feature type="compositionally biased region" description="Basic and acidic residues" evidence="2">
    <location>
        <begin position="388"/>
        <end position="397"/>
    </location>
</feature>
<protein>
    <recommendedName>
        <fullName evidence="3">FH2 domain-containing protein</fullName>
    </recommendedName>
</protein>
<feature type="compositionally biased region" description="Low complexity" evidence="2">
    <location>
        <begin position="423"/>
        <end position="450"/>
    </location>
</feature>
<dbReference type="InterPro" id="IPR042201">
    <property type="entry name" value="FH2_Formin_sf"/>
</dbReference>
<feature type="coiled-coil region" evidence="1">
    <location>
        <begin position="132"/>
        <end position="159"/>
    </location>
</feature>
<feature type="compositionally biased region" description="Basic and acidic residues" evidence="2">
    <location>
        <begin position="404"/>
        <end position="421"/>
    </location>
</feature>
<keyword evidence="1" id="KW-0175">Coiled coil</keyword>
<name>A0A7S1B9Q3_9STRA</name>
<sequence>MITMLDVKDPVMKVQALAFKSDFANCLFELQDAVKVVCAACDELVSSECLRKLLGIVLNIGNRLNTAGSNSGKKRARAFTLDSLLKLNQAKAFDKKTTILHYVALVVRRNNDRLLNFTDDLQAVFGAEKVVWENCLQDLEEIENQLENVRQIALKEATKLNGVSEFKTLEEEVKALRSSVIGKFALTAIKKVSATRDLVESTKLKFKNVLTYFGEDARKMQPHELFNIVTTFCRNFEAANEEVMNKEKAVERAKARGNRKKNKGEEDKSVAKLKHTQDQQPLENETSNPLLKEMQEAFRKKAANENAEKLGLDSADSNSRPSSLHKDTSVSKEPVSTLTEKYSNNSMTNLELKDSNNPTSLAQHKMPSSTTLHDLSKEQNSGGQHSTKKAENGDNLHHHFRKPKSSEKENFSVKLNNDSKNESPSADSINSESSNQSLSSSSPLPSFNNDSIKKDDSNHLVLTSHQVSSSSLAPSFHNNENTNNEDRHHHVTTPHQIPSINQSQESHYHTSTSSCDVVQTTSVAAAADEISTDILNELNNQLDSMNINLGSPDDLSNSDIRSSGGIDLPDDVLNELSQSLDDSGVNAEIVKKYIDPPCNNIQKHVNQGKTVQIKKHTEEWYKPNSNKNSRCSSPVSDILEAIHPASQPFPKDPVRQPPQTRPTPQPTQPEQSFIMARRNARRERALSNVRRQRAAAASSGNAASKQMKEKPSTESNNAAAAARSTASASSRPYIPGRSRREALRRMRG</sequence>
<dbReference type="EMBL" id="HBFR01009469">
    <property type="protein sequence ID" value="CAD8879677.1"/>
    <property type="molecule type" value="Transcribed_RNA"/>
</dbReference>
<accession>A0A7S1B9Q3</accession>
<feature type="region of interest" description="Disordered" evidence="2">
    <location>
        <begin position="309"/>
        <end position="493"/>
    </location>
</feature>
<feature type="domain" description="FH2" evidence="3">
    <location>
        <begin position="1"/>
        <end position="262"/>
    </location>
</feature>
<feature type="compositionally biased region" description="Low complexity" evidence="2">
    <location>
        <begin position="713"/>
        <end position="731"/>
    </location>
</feature>
<dbReference type="SUPFAM" id="SSF101447">
    <property type="entry name" value="Formin homology 2 domain (FH2 domain)"/>
    <property type="match status" value="1"/>
</dbReference>
<feature type="compositionally biased region" description="Polar residues" evidence="2">
    <location>
        <begin position="334"/>
        <end position="385"/>
    </location>
</feature>
<evidence type="ECO:0000256" key="2">
    <source>
        <dbReference type="SAM" id="MobiDB-lite"/>
    </source>
</evidence>
<reference evidence="4" key="1">
    <citation type="submission" date="2021-01" db="EMBL/GenBank/DDBJ databases">
        <authorList>
            <person name="Corre E."/>
            <person name="Pelletier E."/>
            <person name="Niang G."/>
            <person name="Scheremetjew M."/>
            <person name="Finn R."/>
            <person name="Kale V."/>
            <person name="Holt S."/>
            <person name="Cochrane G."/>
            <person name="Meng A."/>
            <person name="Brown T."/>
            <person name="Cohen L."/>
        </authorList>
    </citation>
    <scope>NUCLEOTIDE SEQUENCE</scope>
    <source>
        <strain evidence="4">308</strain>
    </source>
</reference>
<evidence type="ECO:0000256" key="1">
    <source>
        <dbReference type="SAM" id="Coils"/>
    </source>
</evidence>
<organism evidence="4">
    <name type="scientific">Corethron hystrix</name>
    <dbReference type="NCBI Taxonomy" id="216773"/>
    <lineage>
        <taxon>Eukaryota</taxon>
        <taxon>Sar</taxon>
        <taxon>Stramenopiles</taxon>
        <taxon>Ochrophyta</taxon>
        <taxon>Bacillariophyta</taxon>
        <taxon>Coscinodiscophyceae</taxon>
        <taxon>Corethrophycidae</taxon>
        <taxon>Corethrales</taxon>
        <taxon>Corethraceae</taxon>
        <taxon>Corethron</taxon>
    </lineage>
</organism>
<feature type="compositionally biased region" description="Pro residues" evidence="2">
    <location>
        <begin position="655"/>
        <end position="667"/>
    </location>
</feature>
<proteinExistence type="predicted"/>
<feature type="compositionally biased region" description="Basic and acidic residues" evidence="2">
    <location>
        <begin position="738"/>
        <end position="748"/>
    </location>
</feature>
<dbReference type="InterPro" id="IPR015425">
    <property type="entry name" value="FH2_Formin"/>
</dbReference>
<feature type="compositionally biased region" description="Polar residues" evidence="2">
    <location>
        <begin position="278"/>
        <end position="289"/>
    </location>
</feature>
<dbReference type="PANTHER" id="PTHR45725:SF1">
    <property type="entry name" value="DISHEVELLED ASSOCIATED ACTIVATOR OF MORPHOGENESIS, ISOFORM D"/>
    <property type="match status" value="1"/>
</dbReference>
<feature type="region of interest" description="Disordered" evidence="2">
    <location>
        <begin position="243"/>
        <end position="290"/>
    </location>
</feature>
<feature type="compositionally biased region" description="Polar residues" evidence="2">
    <location>
        <begin position="460"/>
        <end position="482"/>
    </location>
</feature>
<dbReference type="AlphaFoldDB" id="A0A7S1B9Q3"/>